<reference evidence="8" key="1">
    <citation type="submission" date="2021-03" db="EMBL/GenBank/DDBJ databases">
        <authorList>
            <person name="Bekaert M."/>
        </authorList>
    </citation>
    <scope>NUCLEOTIDE SEQUENCE</scope>
</reference>
<gene>
    <name evidence="8" type="ORF">MEDL_32624</name>
</gene>
<feature type="transmembrane region" description="Helical" evidence="6">
    <location>
        <begin position="183"/>
        <end position="204"/>
    </location>
</feature>
<keyword evidence="3 6" id="KW-0812">Transmembrane</keyword>
<feature type="transmembrane region" description="Helical" evidence="6">
    <location>
        <begin position="225"/>
        <end position="242"/>
    </location>
</feature>
<comment type="caution">
    <text evidence="8">The sequence shown here is derived from an EMBL/GenBank/DDBJ whole genome shotgun (WGS) entry which is preliminary data.</text>
</comment>
<sequence length="371" mass="40282">MFRSLSNHGREKTYGKTGRHLVTLTMNMYNFGSSVVYMVLAAGNIETLLTDVTKDISFCYWLMILTFILVPIICLGTPKDFWPIGVGATLKDNSHNKGTTVHSDVGIQKFSSAFGTMVFAVSGHSVFPTIITDMEKKEDFKIAALLGYGIVLMMYIPTAMSGYFVYGSNVDVNIIKSISAGPLAYVVEILVTLHLLLGFIIYMNPVCQQFEAKVGVPKAFTWKRCIVRPLIVLVVLFIAESVPHFGSILSLVGGSTTTLLSYVFPCLFYMKLCKSSGNKTVDPSSSSHRVEFSAQNDDAPSSSKQNVQAKFDPQPSSELILIPLWQKVLNIEIICIGIIGGLAATVSAIIAIATPDSLSVPCYVSLNGAGS</sequence>
<feature type="transmembrane region" description="Helical" evidence="6">
    <location>
        <begin position="333"/>
        <end position="353"/>
    </location>
</feature>
<proteinExistence type="predicted"/>
<evidence type="ECO:0000256" key="4">
    <source>
        <dbReference type="ARBA" id="ARBA00022989"/>
    </source>
</evidence>
<dbReference type="AlphaFoldDB" id="A0A8S3SDR2"/>
<evidence type="ECO:0000313" key="9">
    <source>
        <dbReference type="Proteomes" id="UP000683360"/>
    </source>
</evidence>
<dbReference type="OrthoDB" id="655540at2759"/>
<dbReference type="PANTHER" id="PTHR48017">
    <property type="entry name" value="OS05G0424000 PROTEIN-RELATED"/>
    <property type="match status" value="1"/>
</dbReference>
<keyword evidence="2" id="KW-0813">Transport</keyword>
<dbReference type="EMBL" id="CAJPWZ010001622">
    <property type="protein sequence ID" value="CAG2219085.1"/>
    <property type="molecule type" value="Genomic_DNA"/>
</dbReference>
<evidence type="ECO:0000256" key="6">
    <source>
        <dbReference type="SAM" id="Phobius"/>
    </source>
</evidence>
<dbReference type="Proteomes" id="UP000683360">
    <property type="component" value="Unassembled WGS sequence"/>
</dbReference>
<evidence type="ECO:0000256" key="5">
    <source>
        <dbReference type="ARBA" id="ARBA00023136"/>
    </source>
</evidence>
<feature type="transmembrane region" description="Helical" evidence="6">
    <location>
        <begin position="21"/>
        <end position="40"/>
    </location>
</feature>
<name>A0A8S3SDR2_MYTED</name>
<comment type="subcellular location">
    <subcellularLocation>
        <location evidence="1">Membrane</location>
    </subcellularLocation>
</comment>
<keyword evidence="4 6" id="KW-1133">Transmembrane helix</keyword>
<evidence type="ECO:0000256" key="2">
    <source>
        <dbReference type="ARBA" id="ARBA00022448"/>
    </source>
</evidence>
<protein>
    <submittedName>
        <fullName evidence="8">SLC32A</fullName>
    </submittedName>
</protein>
<feature type="domain" description="Amino acid transporter transmembrane" evidence="7">
    <location>
        <begin position="11"/>
        <end position="280"/>
    </location>
</feature>
<evidence type="ECO:0000259" key="7">
    <source>
        <dbReference type="Pfam" id="PF01490"/>
    </source>
</evidence>
<evidence type="ECO:0000313" key="8">
    <source>
        <dbReference type="EMBL" id="CAG2219085.1"/>
    </source>
</evidence>
<feature type="transmembrane region" description="Helical" evidence="6">
    <location>
        <begin position="60"/>
        <end position="77"/>
    </location>
</feature>
<accession>A0A8S3SDR2</accession>
<feature type="transmembrane region" description="Helical" evidence="6">
    <location>
        <begin position="142"/>
        <end position="163"/>
    </location>
</feature>
<evidence type="ECO:0000256" key="1">
    <source>
        <dbReference type="ARBA" id="ARBA00004370"/>
    </source>
</evidence>
<keyword evidence="5 6" id="KW-0472">Membrane</keyword>
<organism evidence="8 9">
    <name type="scientific">Mytilus edulis</name>
    <name type="common">Blue mussel</name>
    <dbReference type="NCBI Taxonomy" id="6550"/>
    <lineage>
        <taxon>Eukaryota</taxon>
        <taxon>Metazoa</taxon>
        <taxon>Spiralia</taxon>
        <taxon>Lophotrochozoa</taxon>
        <taxon>Mollusca</taxon>
        <taxon>Bivalvia</taxon>
        <taxon>Autobranchia</taxon>
        <taxon>Pteriomorphia</taxon>
        <taxon>Mytilida</taxon>
        <taxon>Mytiloidea</taxon>
        <taxon>Mytilidae</taxon>
        <taxon>Mytilinae</taxon>
        <taxon>Mytilus</taxon>
    </lineage>
</organism>
<dbReference type="Pfam" id="PF01490">
    <property type="entry name" value="Aa_trans"/>
    <property type="match status" value="1"/>
</dbReference>
<dbReference type="InterPro" id="IPR013057">
    <property type="entry name" value="AA_transpt_TM"/>
</dbReference>
<dbReference type="GO" id="GO:0016020">
    <property type="term" value="C:membrane"/>
    <property type="evidence" value="ECO:0007669"/>
    <property type="project" value="UniProtKB-SubCell"/>
</dbReference>
<feature type="transmembrane region" description="Helical" evidence="6">
    <location>
        <begin position="248"/>
        <end position="270"/>
    </location>
</feature>
<evidence type="ECO:0000256" key="3">
    <source>
        <dbReference type="ARBA" id="ARBA00022692"/>
    </source>
</evidence>
<keyword evidence="9" id="KW-1185">Reference proteome</keyword>